<accession>A0A9N8EVG1</accession>
<proteinExistence type="predicted"/>
<evidence type="ECO:0000313" key="3">
    <source>
        <dbReference type="Proteomes" id="UP001153069"/>
    </source>
</evidence>
<dbReference type="AlphaFoldDB" id="A0A9N8EVG1"/>
<dbReference type="Proteomes" id="UP001153069">
    <property type="component" value="Unassembled WGS sequence"/>
</dbReference>
<evidence type="ECO:0000256" key="1">
    <source>
        <dbReference type="SAM" id="MobiDB-lite"/>
    </source>
</evidence>
<feature type="compositionally biased region" description="Low complexity" evidence="1">
    <location>
        <begin position="14"/>
        <end position="36"/>
    </location>
</feature>
<comment type="caution">
    <text evidence="2">The sequence shown here is derived from an EMBL/GenBank/DDBJ whole genome shotgun (WGS) entry which is preliminary data.</text>
</comment>
<name>A0A9N8EVG1_9STRA</name>
<dbReference type="EMBL" id="CAICTM010001993">
    <property type="protein sequence ID" value="CAB9527433.1"/>
    <property type="molecule type" value="Genomic_DNA"/>
</dbReference>
<reference evidence="2" key="1">
    <citation type="submission" date="2020-06" db="EMBL/GenBank/DDBJ databases">
        <authorList>
            <consortium name="Plant Systems Biology data submission"/>
        </authorList>
    </citation>
    <scope>NUCLEOTIDE SEQUENCE</scope>
    <source>
        <strain evidence="2">D6</strain>
    </source>
</reference>
<feature type="compositionally biased region" description="Basic and acidic residues" evidence="1">
    <location>
        <begin position="38"/>
        <end position="48"/>
    </location>
</feature>
<evidence type="ECO:0000313" key="2">
    <source>
        <dbReference type="EMBL" id="CAB9527433.1"/>
    </source>
</evidence>
<organism evidence="2 3">
    <name type="scientific">Seminavis robusta</name>
    <dbReference type="NCBI Taxonomy" id="568900"/>
    <lineage>
        <taxon>Eukaryota</taxon>
        <taxon>Sar</taxon>
        <taxon>Stramenopiles</taxon>
        <taxon>Ochrophyta</taxon>
        <taxon>Bacillariophyta</taxon>
        <taxon>Bacillariophyceae</taxon>
        <taxon>Bacillariophycidae</taxon>
        <taxon>Naviculales</taxon>
        <taxon>Naviculaceae</taxon>
        <taxon>Seminavis</taxon>
    </lineage>
</organism>
<gene>
    <name evidence="2" type="ORF">SEMRO_1995_G310010.1</name>
</gene>
<feature type="region of interest" description="Disordered" evidence="1">
    <location>
        <begin position="1"/>
        <end position="51"/>
    </location>
</feature>
<sequence>MPYGAAASRRRRSSLSSSTHSRRSSMNSSTKSSSIRLSRHEQLFDDSLRQPSMRMSMLMTAAMNDMSSSSNHGGENNDHSYSSIISASETTIKPTPAVAGHFVGPNGELVADPPRRGRRVPRILGMRPKYDGDGLFRIK</sequence>
<feature type="region of interest" description="Disordered" evidence="1">
    <location>
        <begin position="96"/>
        <end position="116"/>
    </location>
</feature>
<keyword evidence="3" id="KW-1185">Reference proteome</keyword>
<protein>
    <submittedName>
        <fullName evidence="2">Uncharacterized protein</fullName>
    </submittedName>
</protein>